<name>A0A382W6W1_9ZZZZ</name>
<dbReference type="Gene3D" id="1.25.40.10">
    <property type="entry name" value="Tetratricopeptide repeat domain"/>
    <property type="match status" value="1"/>
</dbReference>
<proteinExistence type="predicted"/>
<evidence type="ECO:0000256" key="1">
    <source>
        <dbReference type="SAM" id="MobiDB-lite"/>
    </source>
</evidence>
<gene>
    <name evidence="2" type="ORF">METZ01_LOCUS406732</name>
</gene>
<dbReference type="EMBL" id="UINC01157084">
    <property type="protein sequence ID" value="SVD53878.1"/>
    <property type="molecule type" value="Genomic_DNA"/>
</dbReference>
<protein>
    <submittedName>
        <fullName evidence="2">Uncharacterized protein</fullName>
    </submittedName>
</protein>
<dbReference type="SUPFAM" id="SSF48452">
    <property type="entry name" value="TPR-like"/>
    <property type="match status" value="1"/>
</dbReference>
<dbReference type="AlphaFoldDB" id="A0A382W6W1"/>
<organism evidence="2">
    <name type="scientific">marine metagenome</name>
    <dbReference type="NCBI Taxonomy" id="408172"/>
    <lineage>
        <taxon>unclassified sequences</taxon>
        <taxon>metagenomes</taxon>
        <taxon>ecological metagenomes</taxon>
    </lineage>
</organism>
<accession>A0A382W6W1</accession>
<evidence type="ECO:0000313" key="2">
    <source>
        <dbReference type="EMBL" id="SVD53878.1"/>
    </source>
</evidence>
<reference evidence="2" key="1">
    <citation type="submission" date="2018-05" db="EMBL/GenBank/DDBJ databases">
        <authorList>
            <person name="Lanie J.A."/>
            <person name="Ng W.-L."/>
            <person name="Kazmierczak K.M."/>
            <person name="Andrzejewski T.M."/>
            <person name="Davidsen T.M."/>
            <person name="Wayne K.J."/>
            <person name="Tettelin H."/>
            <person name="Glass J.I."/>
            <person name="Rusch D."/>
            <person name="Podicherti R."/>
            <person name="Tsui H.-C.T."/>
            <person name="Winkler M.E."/>
        </authorList>
    </citation>
    <scope>NUCLEOTIDE SEQUENCE</scope>
</reference>
<feature type="non-terminal residue" evidence="2">
    <location>
        <position position="1"/>
    </location>
</feature>
<dbReference type="InterPro" id="IPR011990">
    <property type="entry name" value="TPR-like_helical_dom_sf"/>
</dbReference>
<sequence length="188" mass="20288">LDLYNIATSHAQLQSWNGAIAAYEKVLRLDPSHADARHNLELVLRAAEVDADEAVAPSPNSPMHPGEGVQQQEVGDELAEPQVRNTTQSGGSDGPDRGAEINLSGTSDKPGELVGSQRTESIGTANIIGNPEESREKTLRNRPGSAEVKARESAQAAEILLRHIQDDPEKVLRVRLFTAHRNRQAGIP</sequence>
<feature type="region of interest" description="Disordered" evidence="1">
    <location>
        <begin position="55"/>
        <end position="150"/>
    </location>
</feature>